<sequence>MAKLSSCFFLVLLVFSVASMMPSSDAADGANDYSCVRLHPTTEVCNPRGCIYWCATQLGGRGMCQDAHNCACVVC</sequence>
<dbReference type="Proteomes" id="UP000607653">
    <property type="component" value="Unassembled WGS sequence"/>
</dbReference>
<comment type="caution">
    <text evidence="2">The sequence shown here is derived from an EMBL/GenBank/DDBJ whole genome shotgun (WGS) entry which is preliminary data.</text>
</comment>
<protein>
    <submittedName>
        <fullName evidence="2">Uncharacterized protein</fullName>
    </submittedName>
</protein>
<keyword evidence="3" id="KW-1185">Reference proteome</keyword>
<evidence type="ECO:0000313" key="2">
    <source>
        <dbReference type="EMBL" id="DAD45369.1"/>
    </source>
</evidence>
<name>A0A822ZPT6_NELNU</name>
<dbReference type="EMBL" id="DUZY01000007">
    <property type="protein sequence ID" value="DAD45369.1"/>
    <property type="molecule type" value="Genomic_DNA"/>
</dbReference>
<reference evidence="2 3" key="1">
    <citation type="journal article" date="2020" name="Mol. Biol. Evol.">
        <title>Distinct Expression and Methylation Patterns for Genes with Different Fates following a Single Whole-Genome Duplication in Flowering Plants.</title>
        <authorList>
            <person name="Shi T."/>
            <person name="Rahmani R.S."/>
            <person name="Gugger P.F."/>
            <person name="Wang M."/>
            <person name="Li H."/>
            <person name="Zhang Y."/>
            <person name="Li Z."/>
            <person name="Wang Q."/>
            <person name="Van de Peer Y."/>
            <person name="Marchal K."/>
            <person name="Chen J."/>
        </authorList>
    </citation>
    <scope>NUCLEOTIDE SEQUENCE [LARGE SCALE GENOMIC DNA]</scope>
    <source>
        <tissue evidence="2">Leaf</tissue>
    </source>
</reference>
<gene>
    <name evidence="2" type="ORF">HUJ06_003599</name>
</gene>
<dbReference type="AlphaFoldDB" id="A0A822ZPT6"/>
<accession>A0A822ZPT6</accession>
<feature type="chain" id="PRO_5032433447" evidence="1">
    <location>
        <begin position="27"/>
        <end position="75"/>
    </location>
</feature>
<evidence type="ECO:0000256" key="1">
    <source>
        <dbReference type="SAM" id="SignalP"/>
    </source>
</evidence>
<feature type="signal peptide" evidence="1">
    <location>
        <begin position="1"/>
        <end position="26"/>
    </location>
</feature>
<organism evidence="2 3">
    <name type="scientific">Nelumbo nucifera</name>
    <name type="common">Sacred lotus</name>
    <dbReference type="NCBI Taxonomy" id="4432"/>
    <lineage>
        <taxon>Eukaryota</taxon>
        <taxon>Viridiplantae</taxon>
        <taxon>Streptophyta</taxon>
        <taxon>Embryophyta</taxon>
        <taxon>Tracheophyta</taxon>
        <taxon>Spermatophyta</taxon>
        <taxon>Magnoliopsida</taxon>
        <taxon>Proteales</taxon>
        <taxon>Nelumbonaceae</taxon>
        <taxon>Nelumbo</taxon>
    </lineage>
</organism>
<evidence type="ECO:0000313" key="3">
    <source>
        <dbReference type="Proteomes" id="UP000607653"/>
    </source>
</evidence>
<keyword evidence="1" id="KW-0732">Signal</keyword>
<proteinExistence type="predicted"/>